<dbReference type="RefSeq" id="WP_085755831.1">
    <property type="nucleotide sequence ID" value="NZ_CP021023.1"/>
</dbReference>
<dbReference type="InterPro" id="IPR027417">
    <property type="entry name" value="P-loop_NTPase"/>
</dbReference>
<protein>
    <submittedName>
        <fullName evidence="3">Bacteriophage terminase large (ATPase) subunit</fullName>
    </submittedName>
</protein>
<dbReference type="KEGG" id="pbp:STSP1_01558"/>
<dbReference type="Gene3D" id="3.40.50.300">
    <property type="entry name" value="P-loop containing nucleotide triphosphate hydrolases"/>
    <property type="match status" value="1"/>
</dbReference>
<dbReference type="InterPro" id="IPR035421">
    <property type="entry name" value="Terminase_6C"/>
</dbReference>
<reference evidence="4" key="1">
    <citation type="submission" date="2017-04" db="EMBL/GenBank/DDBJ databases">
        <title>Comparative genomics and description of representatives of a novel lineage of planctomycetes thriving in anoxic sediments.</title>
        <authorList>
            <person name="Spring S."/>
            <person name="Bunk B."/>
            <person name="Sproer C."/>
        </authorList>
    </citation>
    <scope>NUCLEOTIDE SEQUENCE [LARGE SCALE GENOMIC DNA]</scope>
    <source>
        <strain evidence="4">ST-PulAB-D4</strain>
    </source>
</reference>
<organism evidence="3 4">
    <name type="scientific">Sedimentisphaera salicampi</name>
    <dbReference type="NCBI Taxonomy" id="1941349"/>
    <lineage>
        <taxon>Bacteria</taxon>
        <taxon>Pseudomonadati</taxon>
        <taxon>Planctomycetota</taxon>
        <taxon>Phycisphaerae</taxon>
        <taxon>Sedimentisphaerales</taxon>
        <taxon>Sedimentisphaeraceae</taxon>
        <taxon>Sedimentisphaera</taxon>
    </lineage>
</organism>
<evidence type="ECO:0000313" key="4">
    <source>
        <dbReference type="Proteomes" id="UP000193334"/>
    </source>
</evidence>
<sequence length="482" mass="54144">MQTQNENHLSSVLSALRTEPPKNRKQLKGYIKAFLGVSLPDNRLSGAAAPFDYLWYAYSTELEGRPNGDCLVWANRGGGKTLCGAVLTVLDAVLRPGCSIKILSGSQEQARRMYEYTARFMEEGFHDMLSGKITKSSLTLENSSSVEVLTQSSRNVRGRHIHKLRCDEIELFDPDVYQAAQYITKSDQGITAAMEAASTMHQPYGIMSEAVNTANKSALPVFRWNLWDVIEKCTDRTCSSCPLLEDCRGIAKNAQGYYRIDDAVSQMQRASRSSWEAEMLCKKPSTSRCVFPSFKRNANVRKIDFNVSRRLFRSIDFGFVNPFVCLWIEQDSEGNVFVIREYVARQRTAAENCRQVRRLTPASASIAGTFCDPAGSQTSQISGTSVVNEFRKQGINLRWKASRITPGLEVIRQHIRNAAGKARLFIDPSCVNLIEAMESYHYPAKCAGDELPEKDGIYDHYIDALRYFFVNIESNAALLAKY</sequence>
<dbReference type="STRING" id="1941349.STSP1_01558"/>
<evidence type="ECO:0000256" key="1">
    <source>
        <dbReference type="ARBA" id="ARBA00022612"/>
    </source>
</evidence>
<evidence type="ECO:0000259" key="2">
    <source>
        <dbReference type="Pfam" id="PF17289"/>
    </source>
</evidence>
<dbReference type="EMBL" id="CP021023">
    <property type="protein sequence ID" value="ARN57162.1"/>
    <property type="molecule type" value="Genomic_DNA"/>
</dbReference>
<dbReference type="AlphaFoldDB" id="A0A1W6LN43"/>
<proteinExistence type="predicted"/>
<accession>A0A1W6LN43</accession>
<dbReference type="Gene3D" id="3.30.420.280">
    <property type="match status" value="1"/>
</dbReference>
<gene>
    <name evidence="3" type="ORF">STSP1_01558</name>
</gene>
<feature type="domain" description="Terminase large subunit gp17-like C-terminal" evidence="2">
    <location>
        <begin position="315"/>
        <end position="471"/>
    </location>
</feature>
<keyword evidence="4" id="KW-1185">Reference proteome</keyword>
<keyword evidence="1" id="KW-1188">Viral release from host cell</keyword>
<name>A0A1W6LN43_9BACT</name>
<dbReference type="Proteomes" id="UP000193334">
    <property type="component" value="Chromosome"/>
</dbReference>
<evidence type="ECO:0000313" key="3">
    <source>
        <dbReference type="EMBL" id="ARN57162.1"/>
    </source>
</evidence>
<dbReference type="Pfam" id="PF17289">
    <property type="entry name" value="Terminase_6C"/>
    <property type="match status" value="1"/>
</dbReference>